<evidence type="ECO:0000256" key="8">
    <source>
        <dbReference type="ARBA" id="ARBA00022989"/>
    </source>
</evidence>
<feature type="domain" description="AB hydrolase-1" evidence="19">
    <location>
        <begin position="78"/>
        <end position="319"/>
    </location>
</feature>
<dbReference type="PANTHER" id="PTHR43798:SF34">
    <property type="entry name" value="MONOACYLGLYCEROL LIPASE ABHD6"/>
    <property type="match status" value="1"/>
</dbReference>
<protein>
    <recommendedName>
        <fullName evidence="3">acylglycerol lipase</fullName>
        <ecNumber evidence="3">3.1.1.23</ecNumber>
    </recommendedName>
</protein>
<feature type="non-terminal residue" evidence="20">
    <location>
        <position position="344"/>
    </location>
</feature>
<keyword evidence="7" id="KW-0735">Signal-anchor</keyword>
<evidence type="ECO:0000259" key="19">
    <source>
        <dbReference type="Pfam" id="PF00561"/>
    </source>
</evidence>
<feature type="non-terminal residue" evidence="20">
    <location>
        <position position="1"/>
    </location>
</feature>
<dbReference type="AlphaFoldDB" id="A0AAD5A9T3"/>
<evidence type="ECO:0000256" key="14">
    <source>
        <dbReference type="ARBA" id="ARBA00037874"/>
    </source>
</evidence>
<evidence type="ECO:0000256" key="7">
    <source>
        <dbReference type="ARBA" id="ARBA00022968"/>
    </source>
</evidence>
<comment type="function">
    <text evidence="17">Lipase that preferentially hydrolysis medium-chain saturated monoacylglycerols including 2-arachidonoylglycerol. Through 2-arachidonoylglycerol degradation may regulate endocannabinoid signaling pathways. Also has a lysophosphatidyl lipase activity with a preference for lysophosphatidylglycerol among other lysophospholipids. Also able to degrade bis(monoacylglycero)phosphate (BMP) and constitutes the major enzyme for BMP catabolism. BMP, also known as lysobisphosphatidic acid, is enriched in late endosomes and lysosomes and plays a key role in the formation of intraluminal vesicles and in lipid sorting.</text>
</comment>
<sequence>WLQLTAMDLDEVTLFAIAVGMLAVPLLVFMAIYMLWPSLLIKVYFWYWRHTLGLQVYHADCGGYRFCYSSRGRPGVRPSILMLHDFSAHKDTWLSLIKYLPKHLHLLCVDMPGHEGTTRTSVEDYSIQGQVRKIRQFVERIHLTRKPFHLVGTSMGGNVAGVYAACYPSDLCSMTLICPTGLKYHSKSKFDNHMHELELSEYTLGIAFIPSTPQEMEEMLRLCSHVRFKVPQQILQGLVDARLPHNDFYREVFMEIMKEKSKYALNEHMHLITTPLQIIWGKQDQVVEVSGACLLAEALPNCRVDLLENCGHSVVMERPRHTAKLLVEFLISQQRLPTATTKKT</sequence>
<proteinExistence type="inferred from homology"/>
<dbReference type="Proteomes" id="UP001205998">
    <property type="component" value="Unassembled WGS sequence"/>
</dbReference>
<evidence type="ECO:0000256" key="6">
    <source>
        <dbReference type="ARBA" id="ARBA00022801"/>
    </source>
</evidence>
<dbReference type="GO" id="GO:0031966">
    <property type="term" value="C:mitochondrial membrane"/>
    <property type="evidence" value="ECO:0007669"/>
    <property type="project" value="UniProtKB-SubCell"/>
</dbReference>
<dbReference type="SUPFAM" id="SSF53474">
    <property type="entry name" value="alpha/beta-Hydrolases"/>
    <property type="match status" value="1"/>
</dbReference>
<dbReference type="GO" id="GO:0047372">
    <property type="term" value="F:monoacylglycerol lipase activity"/>
    <property type="evidence" value="ECO:0007669"/>
    <property type="project" value="UniProtKB-EC"/>
</dbReference>
<evidence type="ECO:0000256" key="1">
    <source>
        <dbReference type="ARBA" id="ARBA00001613"/>
    </source>
</evidence>
<dbReference type="FunFam" id="3.40.50.1820:FF:000082">
    <property type="entry name" value="monoacylglycerol lipase ABHD6"/>
    <property type="match status" value="1"/>
</dbReference>
<keyword evidence="6" id="KW-0378">Hydrolase</keyword>
<evidence type="ECO:0000256" key="3">
    <source>
        <dbReference type="ARBA" id="ARBA00013254"/>
    </source>
</evidence>
<keyword evidence="11 18" id="KW-0472">Membrane</keyword>
<dbReference type="GO" id="GO:0005765">
    <property type="term" value="C:lysosomal membrane"/>
    <property type="evidence" value="ECO:0007669"/>
    <property type="project" value="UniProtKB-SubCell"/>
</dbReference>
<keyword evidence="10" id="KW-0496">Mitochondrion</keyword>
<dbReference type="Gene3D" id="3.40.50.1820">
    <property type="entry name" value="alpha/beta hydrolase"/>
    <property type="match status" value="1"/>
</dbReference>
<organism evidence="20 21">
    <name type="scientific">Silurus asotus</name>
    <name type="common">Amur catfish</name>
    <name type="synonym">Parasilurus asotus</name>
    <dbReference type="NCBI Taxonomy" id="30991"/>
    <lineage>
        <taxon>Eukaryota</taxon>
        <taxon>Metazoa</taxon>
        <taxon>Chordata</taxon>
        <taxon>Craniata</taxon>
        <taxon>Vertebrata</taxon>
        <taxon>Euteleostomi</taxon>
        <taxon>Actinopterygii</taxon>
        <taxon>Neopterygii</taxon>
        <taxon>Teleostei</taxon>
        <taxon>Ostariophysi</taxon>
        <taxon>Siluriformes</taxon>
        <taxon>Siluridae</taxon>
        <taxon>Silurus</taxon>
    </lineage>
</organism>
<evidence type="ECO:0000256" key="15">
    <source>
        <dbReference type="ARBA" id="ARBA00046308"/>
    </source>
</evidence>
<comment type="catalytic activity">
    <reaction evidence="1">
        <text>Hydrolyzes glycerol monoesters of long-chain fatty acids.</text>
        <dbReference type="EC" id="3.1.1.23"/>
    </reaction>
</comment>
<evidence type="ECO:0000256" key="12">
    <source>
        <dbReference type="ARBA" id="ARBA00023228"/>
    </source>
</evidence>
<comment type="caution">
    <text evidence="20">The sequence shown here is derived from an EMBL/GenBank/DDBJ whole genome shotgun (WGS) entry which is preliminary data.</text>
</comment>
<keyword evidence="8 18" id="KW-1133">Transmembrane helix</keyword>
<dbReference type="InterPro" id="IPR000073">
    <property type="entry name" value="AB_hydrolase_1"/>
</dbReference>
<dbReference type="PRINTS" id="PR00111">
    <property type="entry name" value="ABHYDROLASE"/>
</dbReference>
<gene>
    <name evidence="20" type="ORF">C0J50_1019</name>
</gene>
<keyword evidence="9" id="KW-0443">Lipid metabolism</keyword>
<dbReference type="GO" id="GO:0032281">
    <property type="term" value="C:AMPA glutamate receptor complex"/>
    <property type="evidence" value="ECO:0007669"/>
    <property type="project" value="TreeGrafter"/>
</dbReference>
<evidence type="ECO:0000256" key="17">
    <source>
        <dbReference type="ARBA" id="ARBA00049568"/>
    </source>
</evidence>
<evidence type="ECO:0000256" key="4">
    <source>
        <dbReference type="ARBA" id="ARBA00022692"/>
    </source>
</evidence>
<evidence type="ECO:0000256" key="2">
    <source>
        <dbReference type="ARBA" id="ARBA00008645"/>
    </source>
</evidence>
<dbReference type="GO" id="GO:0046464">
    <property type="term" value="P:acylglycerol catabolic process"/>
    <property type="evidence" value="ECO:0007669"/>
    <property type="project" value="TreeGrafter"/>
</dbReference>
<evidence type="ECO:0000256" key="13">
    <source>
        <dbReference type="ARBA" id="ARBA00037797"/>
    </source>
</evidence>
<dbReference type="Pfam" id="PF00561">
    <property type="entry name" value="Abhydrolase_1"/>
    <property type="match status" value="1"/>
</dbReference>
<evidence type="ECO:0000256" key="11">
    <source>
        <dbReference type="ARBA" id="ARBA00023136"/>
    </source>
</evidence>
<evidence type="ECO:0000256" key="16">
    <source>
        <dbReference type="ARBA" id="ARBA00047662"/>
    </source>
</evidence>
<keyword evidence="21" id="KW-1185">Reference proteome</keyword>
<comment type="catalytic activity">
    <reaction evidence="16">
        <text>1-dodecanoylglycerol + H2O = dodecanoate + glycerol + H(+)</text>
        <dbReference type="Rhea" id="RHEA:44316"/>
        <dbReference type="ChEBI" id="CHEBI:15377"/>
        <dbReference type="ChEBI" id="CHEBI:15378"/>
        <dbReference type="ChEBI" id="CHEBI:17754"/>
        <dbReference type="ChEBI" id="CHEBI:18262"/>
        <dbReference type="ChEBI" id="CHEBI:75539"/>
    </reaction>
</comment>
<accession>A0AAD5A9T3</accession>
<evidence type="ECO:0000313" key="21">
    <source>
        <dbReference type="Proteomes" id="UP001205998"/>
    </source>
</evidence>
<keyword evidence="5" id="KW-0967">Endosome</keyword>
<evidence type="ECO:0000256" key="18">
    <source>
        <dbReference type="SAM" id="Phobius"/>
    </source>
</evidence>
<dbReference type="PANTHER" id="PTHR43798">
    <property type="entry name" value="MONOACYLGLYCEROL LIPASE"/>
    <property type="match status" value="1"/>
</dbReference>
<evidence type="ECO:0000256" key="5">
    <source>
        <dbReference type="ARBA" id="ARBA00022753"/>
    </source>
</evidence>
<dbReference type="EC" id="3.1.1.23" evidence="3"/>
<name>A0AAD5A9T3_SILAS</name>
<comment type="similarity">
    <text evidence="2">Belongs to the AB hydrolase superfamily.</text>
</comment>
<evidence type="ECO:0000256" key="9">
    <source>
        <dbReference type="ARBA" id="ARBA00023098"/>
    </source>
</evidence>
<dbReference type="GO" id="GO:0031902">
    <property type="term" value="C:late endosome membrane"/>
    <property type="evidence" value="ECO:0007669"/>
    <property type="project" value="UniProtKB-SubCell"/>
</dbReference>
<dbReference type="InterPro" id="IPR029058">
    <property type="entry name" value="AB_hydrolase_fold"/>
</dbReference>
<keyword evidence="4 18" id="KW-0812">Transmembrane</keyword>
<reference evidence="20" key="1">
    <citation type="submission" date="2018-07" db="EMBL/GenBank/DDBJ databases">
        <title>Comparative genomics of catfishes provides insights into carnivory and benthic adaptation.</title>
        <authorList>
            <person name="Zhang Y."/>
            <person name="Wang D."/>
            <person name="Peng Z."/>
            <person name="Zheng S."/>
            <person name="Shao F."/>
            <person name="Tao W."/>
        </authorList>
    </citation>
    <scope>NUCLEOTIDE SEQUENCE</scope>
    <source>
        <strain evidence="20">Chongqing</strain>
    </source>
</reference>
<dbReference type="InterPro" id="IPR050266">
    <property type="entry name" value="AB_hydrolase_sf"/>
</dbReference>
<dbReference type="EMBL" id="MU564352">
    <property type="protein sequence ID" value="KAI5612351.1"/>
    <property type="molecule type" value="Genomic_DNA"/>
</dbReference>
<evidence type="ECO:0000313" key="20">
    <source>
        <dbReference type="EMBL" id="KAI5612351.1"/>
    </source>
</evidence>
<keyword evidence="12" id="KW-0458">Lysosome</keyword>
<comment type="subcellular location">
    <subcellularLocation>
        <location evidence="13">Late endosome membrane</location>
        <topology evidence="13">Single-pass type II membrane protein</topology>
    </subcellularLocation>
    <subcellularLocation>
        <location evidence="14">Lysosome membrane</location>
        <topology evidence="14">Single-pass type II membrane protein</topology>
    </subcellularLocation>
    <subcellularLocation>
        <location evidence="15">Mitochondrion membrane</location>
        <topology evidence="15">Single-pass type II membrane protein</topology>
    </subcellularLocation>
</comment>
<feature type="transmembrane region" description="Helical" evidence="18">
    <location>
        <begin position="12"/>
        <end position="36"/>
    </location>
</feature>
<evidence type="ECO:0000256" key="10">
    <source>
        <dbReference type="ARBA" id="ARBA00023128"/>
    </source>
</evidence>